<keyword evidence="2" id="KW-1185">Reference proteome</keyword>
<accession>A0A166YT66</accession>
<organism evidence="1 2">
    <name type="scientific">Pseudoalteromonas luteoviolacea DSM 6061</name>
    <dbReference type="NCBI Taxonomy" id="1365250"/>
    <lineage>
        <taxon>Bacteria</taxon>
        <taxon>Pseudomonadati</taxon>
        <taxon>Pseudomonadota</taxon>
        <taxon>Gammaproteobacteria</taxon>
        <taxon>Alteromonadales</taxon>
        <taxon>Pseudoalteromonadaceae</taxon>
        <taxon>Pseudoalteromonas</taxon>
    </lineage>
</organism>
<protein>
    <recommendedName>
        <fullName evidence="3">Butirosin biosynthesis protein H N-terminal domain-containing protein</fullName>
    </recommendedName>
</protein>
<evidence type="ECO:0000313" key="1">
    <source>
        <dbReference type="EMBL" id="KZN43496.1"/>
    </source>
</evidence>
<name>A0A166YT66_9GAMM</name>
<dbReference type="RefSeq" id="WP_063355776.1">
    <property type="nucleotide sequence ID" value="NZ_AQHB01000038.1"/>
</dbReference>
<comment type="caution">
    <text evidence="1">The sequence shown here is derived from an EMBL/GenBank/DDBJ whole genome shotgun (WGS) entry which is preliminary data.</text>
</comment>
<evidence type="ECO:0000313" key="2">
    <source>
        <dbReference type="Proteomes" id="UP000076643"/>
    </source>
</evidence>
<dbReference type="EMBL" id="AUYB01000079">
    <property type="protein sequence ID" value="KZN43496.1"/>
    <property type="molecule type" value="Genomic_DNA"/>
</dbReference>
<evidence type="ECO:0008006" key="3">
    <source>
        <dbReference type="Google" id="ProtNLM"/>
    </source>
</evidence>
<gene>
    <name evidence="1" type="ORF">N475_08825</name>
</gene>
<dbReference type="Proteomes" id="UP000076643">
    <property type="component" value="Unassembled WGS sequence"/>
</dbReference>
<proteinExistence type="predicted"/>
<sequence>MKQLEGQGVTTRDAMGVGVNKSTNTWQSCLPDCLFMALELEARDKFAIANMDRLFGEHSYHFDCKQKQGLDIIFSRYEDKQYFRFEQETISGYLGDKLQALYGLQVSALSFPDRNALDQYLFTMLAKNERVICEYSGKYVPYRVEDYHKYYGYHIVTFKSYDKAHNAFMVDDALKRDVSISWQDYQSSFEDVLAHEGSVRVYHIKKVGTESPLTLEWALKQVEQNIAGLVSDSPHIGTSAISEFLEYISCLNEIERPFVIPGVWVFSLQRASALNWLMALQQDFSDPKLKRICAPMIEALPDLSKGWKEVELLMRLSCRSKSVTGHQVYQRILHLCEVEQALIQVWLDLQEWLLAKRRAS</sequence>
<dbReference type="PATRIC" id="fig|1365250.3.peg.747"/>
<reference evidence="1 2" key="1">
    <citation type="submission" date="2013-07" db="EMBL/GenBank/DDBJ databases">
        <title>Comparative Genomic and Metabolomic Analysis of Twelve Strains of Pseudoalteromonas luteoviolacea.</title>
        <authorList>
            <person name="Vynne N.G."/>
            <person name="Mansson M."/>
            <person name="Gram L."/>
        </authorList>
    </citation>
    <scope>NUCLEOTIDE SEQUENCE [LARGE SCALE GENOMIC DNA]</scope>
    <source>
        <strain evidence="1 2">DSM 6061</strain>
    </source>
</reference>
<dbReference type="AlphaFoldDB" id="A0A166YT66"/>